<feature type="compositionally biased region" description="Polar residues" evidence="1">
    <location>
        <begin position="731"/>
        <end position="746"/>
    </location>
</feature>
<protein>
    <submittedName>
        <fullName evidence="4">Chromo domain-containing protein</fullName>
    </submittedName>
</protein>
<feature type="compositionally biased region" description="Polar residues" evidence="1">
    <location>
        <begin position="1327"/>
        <end position="1348"/>
    </location>
</feature>
<feature type="compositionally biased region" description="Basic and acidic residues" evidence="1">
    <location>
        <begin position="198"/>
        <end position="216"/>
    </location>
</feature>
<reference evidence="2 3" key="2">
    <citation type="submission" date="2018-11" db="EMBL/GenBank/DDBJ databases">
        <authorList>
            <consortium name="Pathogen Informatics"/>
        </authorList>
    </citation>
    <scope>NUCLEOTIDE SEQUENCE [LARGE SCALE GENOMIC DNA]</scope>
</reference>
<feature type="compositionally biased region" description="Polar residues" evidence="1">
    <location>
        <begin position="324"/>
        <end position="337"/>
    </location>
</feature>
<feature type="compositionally biased region" description="Polar residues" evidence="1">
    <location>
        <begin position="186"/>
        <end position="195"/>
    </location>
</feature>
<feature type="compositionally biased region" description="Polar residues" evidence="1">
    <location>
        <begin position="300"/>
        <end position="314"/>
    </location>
</feature>
<dbReference type="EMBL" id="UYRT01077924">
    <property type="protein sequence ID" value="VDN17282.1"/>
    <property type="molecule type" value="Genomic_DNA"/>
</dbReference>
<feature type="compositionally biased region" description="Polar residues" evidence="1">
    <location>
        <begin position="1265"/>
        <end position="1278"/>
    </location>
</feature>
<keyword evidence="3" id="KW-1185">Reference proteome</keyword>
<feature type="region of interest" description="Disordered" evidence="1">
    <location>
        <begin position="1317"/>
        <end position="1348"/>
    </location>
</feature>
<feature type="region of interest" description="Disordered" evidence="1">
    <location>
        <begin position="122"/>
        <end position="217"/>
    </location>
</feature>
<feature type="compositionally biased region" description="Polar residues" evidence="1">
    <location>
        <begin position="149"/>
        <end position="165"/>
    </location>
</feature>
<accession>A0A183DNM9</accession>
<evidence type="ECO:0000313" key="2">
    <source>
        <dbReference type="EMBL" id="VDN17282.1"/>
    </source>
</evidence>
<dbReference type="Proteomes" id="UP000271098">
    <property type="component" value="Unassembled WGS sequence"/>
</dbReference>
<organism evidence="4">
    <name type="scientific">Gongylonema pulchrum</name>
    <dbReference type="NCBI Taxonomy" id="637853"/>
    <lineage>
        <taxon>Eukaryota</taxon>
        <taxon>Metazoa</taxon>
        <taxon>Ecdysozoa</taxon>
        <taxon>Nematoda</taxon>
        <taxon>Chromadorea</taxon>
        <taxon>Rhabditida</taxon>
        <taxon>Spirurina</taxon>
        <taxon>Spiruromorpha</taxon>
        <taxon>Spiruroidea</taxon>
        <taxon>Gongylonematidae</taxon>
        <taxon>Gongylonema</taxon>
    </lineage>
</organism>
<feature type="compositionally biased region" description="Polar residues" evidence="1">
    <location>
        <begin position="1127"/>
        <end position="1140"/>
    </location>
</feature>
<evidence type="ECO:0000313" key="3">
    <source>
        <dbReference type="Proteomes" id="UP000271098"/>
    </source>
</evidence>
<evidence type="ECO:0000313" key="4">
    <source>
        <dbReference type="WBParaSite" id="GPUH_0001033301-mRNA-1"/>
    </source>
</evidence>
<feature type="region of interest" description="Disordered" evidence="1">
    <location>
        <begin position="425"/>
        <end position="470"/>
    </location>
</feature>
<feature type="region of interest" description="Disordered" evidence="1">
    <location>
        <begin position="300"/>
        <end position="395"/>
    </location>
</feature>
<feature type="compositionally biased region" description="Polar residues" evidence="1">
    <location>
        <begin position="1148"/>
        <end position="1160"/>
    </location>
</feature>
<gene>
    <name evidence="2" type="ORF">GPUH_LOCUS10320</name>
</gene>
<feature type="compositionally biased region" description="Basic and acidic residues" evidence="1">
    <location>
        <begin position="132"/>
        <end position="148"/>
    </location>
</feature>
<feature type="compositionally biased region" description="Polar residues" evidence="1">
    <location>
        <begin position="346"/>
        <end position="374"/>
    </location>
</feature>
<feature type="region of interest" description="Disordered" evidence="1">
    <location>
        <begin position="1127"/>
        <end position="1161"/>
    </location>
</feature>
<feature type="region of interest" description="Disordered" evidence="1">
    <location>
        <begin position="730"/>
        <end position="794"/>
    </location>
</feature>
<feature type="compositionally biased region" description="Basic and acidic residues" evidence="1">
    <location>
        <begin position="438"/>
        <end position="458"/>
    </location>
</feature>
<sequence>MSSRVDIKSDRAKESENFVEDDAPISYTVNWKKTASADDQAWEIKKKLGIDYLTTKDDYKSISEQAATRQSEESMLAITQATKLGSKPAIMPESNSFTEVLSANKVPEWSISKTTFSNIKRKNEQVEQQVRSTEKMQTDISRSGRSDRTPTNLWNPLTEATQPELFTSAPLPGTTASDQGHGLIQHFSQRSNGASQERPAENKRSTVKTKTSEESIRSALTISTEPNRSIYDIINTEEVGHHLEVSLAPQITNTLKNSLSPLTTFASKGSEPTTLSGSVDINLEQQPLGIMQQPTLSLPTSTDVMSKESSQPILNSHPDDQESTKNITGTMPPQSLMLSDEKKETVSLSTQNINSKTIQGKTARRSSGNEQDTITPAAPWTFMDIGPPKRWNAPTKTPAATEAVSMRSTKAATHFTTLPQITAVKKNSKNESATDPAMRQKYERSRTKAKHLESKATENESSMSPTSVNSRIPILSSTELLYNSQGDKAISSFTLQLKSINTHQKFSKTVSINTRTTELTEPPETRIHPESNVSANVLTSTSSITAAVASNSQLSMEQMKTGSTINQTMVTLPTKPSEVSSSQSTTNSDNCNQTDLLASEMIQSKMPSEQINPIVHNPEMSREQTSLAQSKGLAIDPQNDSTIAAMGEIPSHLKLPRLTTEKTIKLATTLNLGTHAIMNFFTTINSKSLHFQGSKKTGITDWNAVNGTTKKRAATADMELALLGQARSLERTTSTIAPRSHSSTSKPPLYKSEAGSAHKSLSNHEFAKTAKTHPSTVREKPLKRNAVGTSPLPSVPAAQRTIRQTDVVNTVTPRVQSLRKTDITRKAKQRARKDTRSSEESTSAIAISPSAMETMLRNSSAIRKPSDTLFTETTQTNPFTMTDLSAIVATRQQQQQQQQLKAHINLLIPNETLQAAKKNVLEMPLTEVRNASPQLNVMDSRRNKNDLIASKTMSGMSPATNIMLSTVSSVSSAGAYLFTAITGEKFITQTHGQSVFMKTALGSGQSTESPTLGMRTTLIPINVPEESAEPTSQTSSPKVSLTMNARTLALDRTSTSAPESSKYFTSRPSLTNVLPVTTASTENATFLTKSWLASSTNSGMTTTTNLEAVPPSYAPHRVKSTLQLYSETSSKQGAKSTTVPQRAAKRTSLAQNSGGKTNKITAFPPRIASTTLSTTPQSRTNAIALKHDATVTKAVIGTHIQVTDLKKTATSSIFPPDLDSTAVTRRRESPVQSITDEAAAVAQNSTQTNTTASKNLFLNVHLASGTISPSATHPGTQRESPKTMHPEQPMFLQESQSTNPVITQIPLNAATLSASNQLKSKAKTAKNKSYNSFANEPPISTTPEKANY</sequence>
<feature type="compositionally biased region" description="Polar residues" evidence="1">
    <location>
        <begin position="459"/>
        <end position="470"/>
    </location>
</feature>
<evidence type="ECO:0000256" key="1">
    <source>
        <dbReference type="SAM" id="MobiDB-lite"/>
    </source>
</evidence>
<reference evidence="4" key="1">
    <citation type="submission" date="2016-06" db="UniProtKB">
        <authorList>
            <consortium name="WormBaseParasite"/>
        </authorList>
    </citation>
    <scope>IDENTIFICATION</scope>
</reference>
<dbReference type="WBParaSite" id="GPUH_0001033301-mRNA-1">
    <property type="protein sequence ID" value="GPUH_0001033301-mRNA-1"/>
    <property type="gene ID" value="GPUH_0001033301"/>
</dbReference>
<proteinExistence type="predicted"/>
<feature type="region of interest" description="Disordered" evidence="1">
    <location>
        <begin position="1265"/>
        <end position="1287"/>
    </location>
</feature>
<feature type="region of interest" description="Disordered" evidence="1">
    <location>
        <begin position="822"/>
        <end position="843"/>
    </location>
</feature>
<name>A0A183DNM9_9BILA</name>